<dbReference type="InterPro" id="IPR003839">
    <property type="entry name" value="7TM_GPCR_serpentine_rcpt_Sru"/>
</dbReference>
<evidence type="ECO:0000313" key="3">
    <source>
        <dbReference type="EMBL" id="CAI5452684.1"/>
    </source>
</evidence>
<feature type="compositionally biased region" description="Polar residues" evidence="1">
    <location>
        <begin position="321"/>
        <end position="335"/>
    </location>
</feature>
<evidence type="ECO:0000256" key="2">
    <source>
        <dbReference type="SAM" id="Phobius"/>
    </source>
</evidence>
<feature type="transmembrane region" description="Helical" evidence="2">
    <location>
        <begin position="66"/>
        <end position="86"/>
    </location>
</feature>
<keyword evidence="2" id="KW-0812">Transmembrane</keyword>
<dbReference type="OrthoDB" id="5799422at2759"/>
<keyword evidence="4" id="KW-1185">Reference proteome</keyword>
<feature type="transmembrane region" description="Helical" evidence="2">
    <location>
        <begin position="283"/>
        <end position="307"/>
    </location>
</feature>
<name>A0A9P1IYV5_9PELO</name>
<dbReference type="Proteomes" id="UP001152747">
    <property type="component" value="Unassembled WGS sequence"/>
</dbReference>
<keyword evidence="2" id="KW-0472">Membrane</keyword>
<dbReference type="AlphaFoldDB" id="A0A9P1IYV5"/>
<protein>
    <submittedName>
        <fullName evidence="3">Uncharacterized protein</fullName>
    </submittedName>
</protein>
<feature type="transmembrane region" description="Helical" evidence="2">
    <location>
        <begin position="208"/>
        <end position="230"/>
    </location>
</feature>
<dbReference type="PANTHER" id="PTHR47516:SF1">
    <property type="entry name" value="SERPENTINE RECEPTOR, CLASS T-RELATED"/>
    <property type="match status" value="1"/>
</dbReference>
<dbReference type="EMBL" id="CANHGI010000005">
    <property type="protein sequence ID" value="CAI5452684.1"/>
    <property type="molecule type" value="Genomic_DNA"/>
</dbReference>
<keyword evidence="2" id="KW-1133">Transmembrane helix</keyword>
<feature type="region of interest" description="Disordered" evidence="1">
    <location>
        <begin position="316"/>
        <end position="335"/>
    </location>
</feature>
<reference evidence="3" key="1">
    <citation type="submission" date="2022-11" db="EMBL/GenBank/DDBJ databases">
        <authorList>
            <person name="Kikuchi T."/>
        </authorList>
    </citation>
    <scope>NUCLEOTIDE SEQUENCE</scope>
    <source>
        <strain evidence="3">PS1010</strain>
    </source>
</reference>
<feature type="transmembrane region" description="Helical" evidence="2">
    <location>
        <begin position="162"/>
        <end position="180"/>
    </location>
</feature>
<sequence>MDGTKPRSFYNYKIIGEYSEYKDFYYKFDYISIITIITAICLLPSFCVTMKMYIFYYCNKKKIQNLGIHVLNAFLLSQIWNCIYVFSDFATIRIPSTSYMTHYCAYLQDDNILHHLFGAHFSAYYISQFYTLLFCFIRVLVLYSPRDHERLCSLSMNIGSPLALLFGALIMVPFILSTGYCVQLDEPFQFGAAIISSTFLHDNQVPNVLHLVFSVLIMVIIIVLNIYMLIKIKMNSKIQIASNMQSNRISKAEKTLTVTMLLILVPLLVSMAMRGTDLLRSPIYPYIMIIRPFFIDFRVNVISWYFYLTHPMFKKDDGSRKTTNVQKSQIGSSPL</sequence>
<dbReference type="Gene3D" id="1.20.1070.10">
    <property type="entry name" value="Rhodopsin 7-helix transmembrane proteins"/>
    <property type="match status" value="1"/>
</dbReference>
<feature type="transmembrane region" description="Helical" evidence="2">
    <location>
        <begin position="123"/>
        <end position="141"/>
    </location>
</feature>
<dbReference type="Pfam" id="PF10322">
    <property type="entry name" value="7TM_GPCR_Sru"/>
    <property type="match status" value="1"/>
</dbReference>
<dbReference type="PANTHER" id="PTHR47516">
    <property type="entry name" value="SERPENTINE RECEPTOR, CLASS U-RELATED"/>
    <property type="match status" value="1"/>
</dbReference>
<feature type="transmembrane region" description="Helical" evidence="2">
    <location>
        <begin position="251"/>
        <end position="271"/>
    </location>
</feature>
<gene>
    <name evidence="3" type="ORF">CAMP_LOCUS15321</name>
</gene>
<proteinExistence type="predicted"/>
<evidence type="ECO:0000313" key="4">
    <source>
        <dbReference type="Proteomes" id="UP001152747"/>
    </source>
</evidence>
<feature type="transmembrane region" description="Helical" evidence="2">
    <location>
        <begin position="30"/>
        <end position="54"/>
    </location>
</feature>
<evidence type="ECO:0000256" key="1">
    <source>
        <dbReference type="SAM" id="MobiDB-lite"/>
    </source>
</evidence>
<comment type="caution">
    <text evidence="3">The sequence shown here is derived from an EMBL/GenBank/DDBJ whole genome shotgun (WGS) entry which is preliminary data.</text>
</comment>
<organism evidence="3 4">
    <name type="scientific">Caenorhabditis angaria</name>
    <dbReference type="NCBI Taxonomy" id="860376"/>
    <lineage>
        <taxon>Eukaryota</taxon>
        <taxon>Metazoa</taxon>
        <taxon>Ecdysozoa</taxon>
        <taxon>Nematoda</taxon>
        <taxon>Chromadorea</taxon>
        <taxon>Rhabditida</taxon>
        <taxon>Rhabditina</taxon>
        <taxon>Rhabditomorpha</taxon>
        <taxon>Rhabditoidea</taxon>
        <taxon>Rhabditidae</taxon>
        <taxon>Peloderinae</taxon>
        <taxon>Caenorhabditis</taxon>
    </lineage>
</organism>
<accession>A0A9P1IYV5</accession>